<dbReference type="AlphaFoldDB" id="A0A0N4VSW8"/>
<organism evidence="4">
    <name type="scientific">Haemonchus placei</name>
    <name type="common">Barber's pole worm</name>
    <dbReference type="NCBI Taxonomy" id="6290"/>
    <lineage>
        <taxon>Eukaryota</taxon>
        <taxon>Metazoa</taxon>
        <taxon>Ecdysozoa</taxon>
        <taxon>Nematoda</taxon>
        <taxon>Chromadorea</taxon>
        <taxon>Rhabditida</taxon>
        <taxon>Rhabditina</taxon>
        <taxon>Rhabditomorpha</taxon>
        <taxon>Strongyloidea</taxon>
        <taxon>Trichostrongylidae</taxon>
        <taxon>Haemonchus</taxon>
    </lineage>
</organism>
<dbReference type="EMBL" id="UZAF01000257">
    <property type="protein sequence ID" value="VDO05250.1"/>
    <property type="molecule type" value="Genomic_DNA"/>
</dbReference>
<keyword evidence="3" id="KW-1185">Reference proteome</keyword>
<accession>A0A0N4VSW8</accession>
<name>A0A0N4VSW8_HAEPC</name>
<evidence type="ECO:0000313" key="2">
    <source>
        <dbReference type="EMBL" id="VDO05250.1"/>
    </source>
</evidence>
<feature type="compositionally biased region" description="Low complexity" evidence="1">
    <location>
        <begin position="16"/>
        <end position="31"/>
    </location>
</feature>
<evidence type="ECO:0000313" key="3">
    <source>
        <dbReference type="Proteomes" id="UP000268014"/>
    </source>
</evidence>
<evidence type="ECO:0000313" key="4">
    <source>
        <dbReference type="WBParaSite" id="HPLM_0000038501-mRNA-1"/>
    </source>
</evidence>
<proteinExistence type="predicted"/>
<dbReference type="WBParaSite" id="HPLM_0000038501-mRNA-1">
    <property type="protein sequence ID" value="HPLM_0000038501-mRNA-1"/>
    <property type="gene ID" value="HPLM_0000038501"/>
</dbReference>
<dbReference type="OMA" id="VDNTHRE"/>
<sequence>MAEEEQNVVEEEVPAEPDNNQDNQHQDQQQPQEEEQPNQEPQQQQQQPQQQQQRQAQEQPAFDFGGLRREIPEEEDLSLMHGKIQRILGRTDAIGSMKNRIDMIHSLKDLMDEAMEGLVKVYNLQKQILNEIQTQAFARQGQGQDDPYAQAMQPGPSWAVAVPATKRCAFCDGDHYACDCGRFYNLRDRRRCLFERDRCERCLLRATHLATSCPATSTCFYCKSAKREKEMYSHHSAFCPFKFPM</sequence>
<feature type="region of interest" description="Disordered" evidence="1">
    <location>
        <begin position="1"/>
        <end position="59"/>
    </location>
</feature>
<reference evidence="4" key="1">
    <citation type="submission" date="2017-02" db="UniProtKB">
        <authorList>
            <consortium name="WormBaseParasite"/>
        </authorList>
    </citation>
    <scope>IDENTIFICATION</scope>
</reference>
<gene>
    <name evidence="2" type="ORF">HPLM_LOCUS386</name>
</gene>
<dbReference type="Proteomes" id="UP000268014">
    <property type="component" value="Unassembled WGS sequence"/>
</dbReference>
<protein>
    <submittedName>
        <fullName evidence="4">TRAF-type domain-containing protein</fullName>
    </submittedName>
</protein>
<dbReference type="OrthoDB" id="10583005at2759"/>
<reference evidence="2 3" key="2">
    <citation type="submission" date="2018-11" db="EMBL/GenBank/DDBJ databases">
        <authorList>
            <consortium name="Pathogen Informatics"/>
        </authorList>
    </citation>
    <scope>NUCLEOTIDE SEQUENCE [LARGE SCALE GENOMIC DNA]</scope>
    <source>
        <strain evidence="2 3">MHpl1</strain>
    </source>
</reference>
<feature type="compositionally biased region" description="Acidic residues" evidence="1">
    <location>
        <begin position="1"/>
        <end position="15"/>
    </location>
</feature>
<dbReference type="STRING" id="6290.A0A0N4VSW8"/>
<feature type="compositionally biased region" description="Low complexity" evidence="1">
    <location>
        <begin position="38"/>
        <end position="59"/>
    </location>
</feature>
<evidence type="ECO:0000256" key="1">
    <source>
        <dbReference type="SAM" id="MobiDB-lite"/>
    </source>
</evidence>